<protein>
    <recommendedName>
        <fullName evidence="14">C2H2-type domain-containing protein</fullName>
    </recommendedName>
</protein>
<keyword evidence="12" id="KW-0539">Nucleus</keyword>
<dbReference type="OrthoDB" id="3214149at2759"/>
<keyword evidence="3" id="KW-0217">Developmental protein</keyword>
<evidence type="ECO:0000256" key="10">
    <source>
        <dbReference type="ARBA" id="ARBA00023125"/>
    </source>
</evidence>
<evidence type="ECO:0000256" key="3">
    <source>
        <dbReference type="ARBA" id="ARBA00022473"/>
    </source>
</evidence>
<evidence type="ECO:0000256" key="11">
    <source>
        <dbReference type="ARBA" id="ARBA00023163"/>
    </source>
</evidence>
<evidence type="ECO:0000313" key="16">
    <source>
        <dbReference type="Proteomes" id="UP000502823"/>
    </source>
</evidence>
<evidence type="ECO:0000256" key="9">
    <source>
        <dbReference type="ARBA" id="ARBA00023015"/>
    </source>
</evidence>
<keyword evidence="6" id="KW-0677">Repeat</keyword>
<name>A0A6L2PBL4_COPFO</name>
<dbReference type="GO" id="GO:0005634">
    <property type="term" value="C:nucleus"/>
    <property type="evidence" value="ECO:0007669"/>
    <property type="project" value="UniProtKB-SubCell"/>
</dbReference>
<feature type="domain" description="C2H2-type" evidence="14">
    <location>
        <begin position="224"/>
        <end position="253"/>
    </location>
</feature>
<dbReference type="Proteomes" id="UP000502823">
    <property type="component" value="Unassembled WGS sequence"/>
</dbReference>
<feature type="domain" description="C2H2-type" evidence="14">
    <location>
        <begin position="166"/>
        <end position="193"/>
    </location>
</feature>
<dbReference type="FunFam" id="3.30.160.60:FF:000310">
    <property type="entry name" value="GLIS family zinc finger 2"/>
    <property type="match status" value="1"/>
</dbReference>
<keyword evidence="8" id="KW-0862">Zinc</keyword>
<reference evidence="16" key="1">
    <citation type="submission" date="2020-01" db="EMBL/GenBank/DDBJ databases">
        <title>Draft genome sequence of the Termite Coptotermes fromosanus.</title>
        <authorList>
            <person name="Itakura S."/>
            <person name="Yosikawa Y."/>
            <person name="Umezawa K."/>
        </authorList>
    </citation>
    <scope>NUCLEOTIDE SEQUENCE [LARGE SCALE GENOMIC DNA]</scope>
</reference>
<evidence type="ECO:0000256" key="6">
    <source>
        <dbReference type="ARBA" id="ARBA00022737"/>
    </source>
</evidence>
<dbReference type="PROSITE" id="PS00028">
    <property type="entry name" value="ZINC_FINGER_C2H2_1"/>
    <property type="match status" value="4"/>
</dbReference>
<dbReference type="PROSITE" id="PS50157">
    <property type="entry name" value="ZINC_FINGER_C2H2_2"/>
    <property type="match status" value="4"/>
</dbReference>
<dbReference type="FunFam" id="3.30.160.60:FF:000357">
    <property type="entry name" value="GLIS family zinc finger 2"/>
    <property type="match status" value="1"/>
</dbReference>
<feature type="domain" description="C2H2-type" evidence="14">
    <location>
        <begin position="194"/>
        <end position="223"/>
    </location>
</feature>
<organism evidence="15 16">
    <name type="scientific">Coptotermes formosanus</name>
    <name type="common">Formosan subterranean termite</name>
    <dbReference type="NCBI Taxonomy" id="36987"/>
    <lineage>
        <taxon>Eukaryota</taxon>
        <taxon>Metazoa</taxon>
        <taxon>Ecdysozoa</taxon>
        <taxon>Arthropoda</taxon>
        <taxon>Hexapoda</taxon>
        <taxon>Insecta</taxon>
        <taxon>Pterygota</taxon>
        <taxon>Neoptera</taxon>
        <taxon>Polyneoptera</taxon>
        <taxon>Dictyoptera</taxon>
        <taxon>Blattodea</taxon>
        <taxon>Blattoidea</taxon>
        <taxon>Termitoidae</taxon>
        <taxon>Rhinotermitidae</taxon>
        <taxon>Coptotermes</taxon>
    </lineage>
</organism>
<feature type="domain" description="C2H2-type" evidence="14">
    <location>
        <begin position="138"/>
        <end position="165"/>
    </location>
</feature>
<evidence type="ECO:0000256" key="4">
    <source>
        <dbReference type="ARBA" id="ARBA00022491"/>
    </source>
</evidence>
<dbReference type="Pfam" id="PF00096">
    <property type="entry name" value="zf-C2H2"/>
    <property type="match status" value="3"/>
</dbReference>
<evidence type="ECO:0000256" key="1">
    <source>
        <dbReference type="ARBA" id="ARBA00004123"/>
    </source>
</evidence>
<evidence type="ECO:0000256" key="8">
    <source>
        <dbReference type="ARBA" id="ARBA00022833"/>
    </source>
</evidence>
<evidence type="ECO:0000313" key="15">
    <source>
        <dbReference type="EMBL" id="GFG29844.1"/>
    </source>
</evidence>
<keyword evidence="9" id="KW-0805">Transcription regulation</keyword>
<dbReference type="GO" id="GO:0008270">
    <property type="term" value="F:zinc ion binding"/>
    <property type="evidence" value="ECO:0007669"/>
    <property type="project" value="UniProtKB-KW"/>
</dbReference>
<dbReference type="GO" id="GO:0000981">
    <property type="term" value="F:DNA-binding transcription factor activity, RNA polymerase II-specific"/>
    <property type="evidence" value="ECO:0007669"/>
    <property type="project" value="TreeGrafter"/>
</dbReference>
<dbReference type="FunFam" id="3.30.160.60:FF:000359">
    <property type="entry name" value="GLIS family zinc finger 2"/>
    <property type="match status" value="1"/>
</dbReference>
<dbReference type="EMBL" id="BLKM01000175">
    <property type="protein sequence ID" value="GFG29844.1"/>
    <property type="molecule type" value="Genomic_DNA"/>
</dbReference>
<dbReference type="InterPro" id="IPR056436">
    <property type="entry name" value="Znf-C2H2_ZIC1-5/GLI1-3-like"/>
</dbReference>
<accession>A0A6L2PBL4</accession>
<dbReference type="PANTHER" id="PTHR45718">
    <property type="entry name" value="TRANSCRIPTIONAL ACTIVATOR CUBITUS INTERRUPTUS"/>
    <property type="match status" value="1"/>
</dbReference>
<dbReference type="Gene3D" id="3.30.160.60">
    <property type="entry name" value="Classic Zinc Finger"/>
    <property type="match status" value="4"/>
</dbReference>
<sequence>MTDRDSFSAVFLSLRCESFVGMTGAEVFCCFAGPTGRGGIWCPYRLPDHSNAMGEIAEELRAAGQSDSEGSNSSLDLGSGVASMALSPGEESPKAGISVKCRWVGCGNWFGHLELLASHVTRVHATSGKGGLFYCGWEGCSRGDRGFNARYKMLVHVRTHTNEKPHHCFKCDKSFSRAENLKIHARSHTGERPYVCPVPGCGKAYSNSSDRFKHTRTHSVDKPYICKVPGCPKRYTDPSSLRKHVKTYRHFPPGAPPSDSDEAVNRSENNHIKVRCQDEGLHCNNKQMTASNVPINTCIAAVPDVLKTDCNEASNLQCEDQQAKACENEHCCSPPLSARSPLPCSKLCCVGSKADSVPPHANTHLLWNGHDVHYSLFRSWINADLALLSRSVPWTSGLSFWNHPLLCPSTGGVISDSSVSDSGFSMDMAKYSQVELSTEVPNCQDKPLDLTVHRAGTRV</sequence>
<dbReference type="InterPro" id="IPR043359">
    <property type="entry name" value="GLI-like"/>
</dbReference>
<evidence type="ECO:0000256" key="12">
    <source>
        <dbReference type="ARBA" id="ARBA00023242"/>
    </source>
</evidence>
<dbReference type="SUPFAM" id="SSF57667">
    <property type="entry name" value="beta-beta-alpha zinc fingers"/>
    <property type="match status" value="3"/>
</dbReference>
<dbReference type="InterPro" id="IPR013087">
    <property type="entry name" value="Znf_C2H2_type"/>
</dbReference>
<comment type="similarity">
    <text evidence="2">Belongs to the GLI C2H2-type zinc-finger protein family.</text>
</comment>
<keyword evidence="4" id="KW-0678">Repressor</keyword>
<evidence type="ECO:0000256" key="7">
    <source>
        <dbReference type="ARBA" id="ARBA00022771"/>
    </source>
</evidence>
<keyword evidence="11" id="KW-0804">Transcription</keyword>
<evidence type="ECO:0000256" key="13">
    <source>
        <dbReference type="PROSITE-ProRule" id="PRU00042"/>
    </source>
</evidence>
<dbReference type="PANTHER" id="PTHR45718:SF8">
    <property type="entry name" value="GLIS FAMILY ZINC FINGER 2"/>
    <property type="match status" value="1"/>
</dbReference>
<dbReference type="SMART" id="SM00355">
    <property type="entry name" value="ZnF_C2H2"/>
    <property type="match status" value="5"/>
</dbReference>
<proteinExistence type="inferred from homology"/>
<keyword evidence="5" id="KW-0479">Metal-binding</keyword>
<evidence type="ECO:0000256" key="5">
    <source>
        <dbReference type="ARBA" id="ARBA00022723"/>
    </source>
</evidence>
<keyword evidence="16" id="KW-1185">Reference proteome</keyword>
<dbReference type="InterPro" id="IPR036236">
    <property type="entry name" value="Znf_C2H2_sf"/>
</dbReference>
<evidence type="ECO:0000259" key="14">
    <source>
        <dbReference type="PROSITE" id="PS50157"/>
    </source>
</evidence>
<evidence type="ECO:0000256" key="2">
    <source>
        <dbReference type="ARBA" id="ARBA00010831"/>
    </source>
</evidence>
<comment type="subcellular location">
    <subcellularLocation>
        <location evidence="1">Nucleus</location>
    </subcellularLocation>
</comment>
<dbReference type="InParanoid" id="A0A6L2PBL4"/>
<dbReference type="AlphaFoldDB" id="A0A6L2PBL4"/>
<comment type="caution">
    <text evidence="15">The sequence shown here is derived from an EMBL/GenBank/DDBJ whole genome shotgun (WGS) entry which is preliminary data.</text>
</comment>
<dbReference type="Pfam" id="PF23561">
    <property type="entry name" value="zf-C2H2_15"/>
    <property type="match status" value="1"/>
</dbReference>
<keyword evidence="7 13" id="KW-0863">Zinc-finger</keyword>
<keyword evidence="10" id="KW-0238">DNA-binding</keyword>
<gene>
    <name evidence="15" type="ORF">Cfor_00775</name>
</gene>
<dbReference type="GO" id="GO:0000978">
    <property type="term" value="F:RNA polymerase II cis-regulatory region sequence-specific DNA binding"/>
    <property type="evidence" value="ECO:0007669"/>
    <property type="project" value="TreeGrafter"/>
</dbReference>